<dbReference type="InterPro" id="IPR038665">
    <property type="entry name" value="Voltage-dep_anion_channel_sf"/>
</dbReference>
<feature type="transmembrane region" description="Helical" evidence="9">
    <location>
        <begin position="205"/>
        <end position="226"/>
    </location>
</feature>
<evidence type="ECO:0000256" key="3">
    <source>
        <dbReference type="ARBA" id="ARBA00022448"/>
    </source>
</evidence>
<keyword evidence="3" id="KW-0813">Transport</keyword>
<dbReference type="Gene3D" id="1.50.10.150">
    <property type="entry name" value="Voltage-dependent anion channel"/>
    <property type="match status" value="1"/>
</dbReference>
<organism evidence="10 11">
    <name type="scientific">Corynebacterium ulcerans</name>
    <dbReference type="NCBI Taxonomy" id="65058"/>
    <lineage>
        <taxon>Bacteria</taxon>
        <taxon>Bacillati</taxon>
        <taxon>Actinomycetota</taxon>
        <taxon>Actinomycetes</taxon>
        <taxon>Mycobacteriales</taxon>
        <taxon>Corynebacteriaceae</taxon>
        <taxon>Corynebacterium</taxon>
    </lineage>
</organism>
<dbReference type="Pfam" id="PF03595">
    <property type="entry name" value="SLAC1"/>
    <property type="match status" value="1"/>
</dbReference>
<feature type="transmembrane region" description="Helical" evidence="9">
    <location>
        <begin position="60"/>
        <end position="86"/>
    </location>
</feature>
<keyword evidence="6 9" id="KW-1133">Transmembrane helix</keyword>
<reference evidence="10 11" key="1">
    <citation type="submission" date="2021-11" db="EMBL/GenBank/DDBJ databases">
        <title>Whole genome sequences of diphtheriae toxin producing Corynebacterium ulcerans isolates from cats in Osaka, Japan.</title>
        <authorList>
            <person name="Umeda K."/>
            <person name="Hirai Y."/>
        </authorList>
    </citation>
    <scope>NUCLEOTIDE SEQUENCE [LARGE SCALE GENOMIC DNA]</scope>
    <source>
        <strain evidence="10 11">12109B-1</strain>
    </source>
</reference>
<dbReference type="EMBL" id="BQFK01000002">
    <property type="protein sequence ID" value="GJJ42720.1"/>
    <property type="molecule type" value="Genomic_DNA"/>
</dbReference>
<dbReference type="KEGG" id="cuq:Cul210931_0752"/>
<feature type="region of interest" description="Disordered" evidence="8">
    <location>
        <begin position="1"/>
        <end position="29"/>
    </location>
</feature>
<feature type="transmembrane region" description="Helical" evidence="9">
    <location>
        <begin position="316"/>
        <end position="336"/>
    </location>
</feature>
<sequence>MSLESRRSVSTDARNSPMHGNKSGHGSSIPLPPAGPAWFPSVMGTGLLANLLHTHAPHLLGAHILSAAVLGIAWVLLIGLTCGFAFRVVRKPSVFSRSITDFSQMPFWATVSMGYLSVGSASTVVVPSFAPGLLGFVWGLNTGMWVFGTVVGVCSAFGFAARLIGVDRGAPTTIWGLAVVGPMVSSTTGANLVPHVSETLDPYVQVVSIACFFLSLFVGSIIFACSYNHQWRVEPIPVVASVSAWIPLGVVGQSTAAAQAMAFQTDHLVLPETQAAMHNLANLYGWIMLIVGIPLVIFAVAMTIRGFYLRMPFTPGWWAMTFPLGTLALGATLFARGTGLSFFTWLGAFGTVCLVGTVTLCLVTSTRAVIMQSRGGPVTKSSGV</sequence>
<evidence type="ECO:0000256" key="4">
    <source>
        <dbReference type="ARBA" id="ARBA00022475"/>
    </source>
</evidence>
<feature type="transmembrane region" description="Helical" evidence="9">
    <location>
        <begin position="107"/>
        <end position="130"/>
    </location>
</feature>
<dbReference type="RefSeq" id="WP_013911135.1">
    <property type="nucleotide sequence ID" value="NZ_AP019662.1"/>
</dbReference>
<keyword evidence="5 9" id="KW-0812">Transmembrane</keyword>
<dbReference type="GO" id="GO:0005886">
    <property type="term" value="C:plasma membrane"/>
    <property type="evidence" value="ECO:0007669"/>
    <property type="project" value="UniProtKB-SubCell"/>
</dbReference>
<comment type="caution">
    <text evidence="10">The sequence shown here is derived from an EMBL/GenBank/DDBJ whole genome shotgun (WGS) entry which is preliminary data.</text>
</comment>
<name>A0ABD0BIV1_CORUL</name>
<dbReference type="InterPro" id="IPR004695">
    <property type="entry name" value="SLAC1/Mae1/Ssu1/TehA"/>
</dbReference>
<dbReference type="PANTHER" id="PTHR31686">
    <property type="match status" value="1"/>
</dbReference>
<evidence type="ECO:0000313" key="11">
    <source>
        <dbReference type="Proteomes" id="UP001205910"/>
    </source>
</evidence>
<dbReference type="Proteomes" id="UP001205910">
    <property type="component" value="Unassembled WGS sequence"/>
</dbReference>
<evidence type="ECO:0000256" key="6">
    <source>
        <dbReference type="ARBA" id="ARBA00022989"/>
    </source>
</evidence>
<dbReference type="KEGG" id="cuz:Cul05146_0810"/>
<dbReference type="InterPro" id="IPR051629">
    <property type="entry name" value="Sulfite_efflux_TDT"/>
</dbReference>
<evidence type="ECO:0000256" key="8">
    <source>
        <dbReference type="SAM" id="MobiDB-lite"/>
    </source>
</evidence>
<accession>A0ABD0BIV1</accession>
<evidence type="ECO:0000256" key="2">
    <source>
        <dbReference type="ARBA" id="ARBA00008566"/>
    </source>
</evidence>
<keyword evidence="7 9" id="KW-0472">Membrane</keyword>
<gene>
    <name evidence="10" type="ORF">CULCOIPH005_09090</name>
</gene>
<dbReference type="AlphaFoldDB" id="A0ABD0BIV1"/>
<comment type="subcellular location">
    <subcellularLocation>
        <location evidence="1">Cell membrane</location>
        <topology evidence="1">Multi-pass membrane protein</topology>
    </subcellularLocation>
</comment>
<evidence type="ECO:0000256" key="1">
    <source>
        <dbReference type="ARBA" id="ARBA00004651"/>
    </source>
</evidence>
<evidence type="ECO:0000313" key="10">
    <source>
        <dbReference type="EMBL" id="GJJ42720.1"/>
    </source>
</evidence>
<evidence type="ECO:0008006" key="12">
    <source>
        <dbReference type="Google" id="ProtNLM"/>
    </source>
</evidence>
<evidence type="ECO:0000256" key="9">
    <source>
        <dbReference type="SAM" id="Phobius"/>
    </source>
</evidence>
<evidence type="ECO:0000256" key="5">
    <source>
        <dbReference type="ARBA" id="ARBA00022692"/>
    </source>
</evidence>
<feature type="transmembrane region" description="Helical" evidence="9">
    <location>
        <begin position="238"/>
        <end position="263"/>
    </location>
</feature>
<protein>
    <recommendedName>
        <fullName evidence="12">C4-dicarboxylate transporter/malic acid transport protein</fullName>
    </recommendedName>
</protein>
<evidence type="ECO:0000256" key="7">
    <source>
        <dbReference type="ARBA" id="ARBA00023136"/>
    </source>
</evidence>
<feature type="transmembrane region" description="Helical" evidence="9">
    <location>
        <begin position="142"/>
        <end position="161"/>
    </location>
</feature>
<keyword evidence="4" id="KW-1003">Cell membrane</keyword>
<feature type="transmembrane region" description="Helical" evidence="9">
    <location>
        <begin position="342"/>
        <end position="364"/>
    </location>
</feature>
<comment type="similarity">
    <text evidence="2">Belongs to the tellurite-resistance/dicarboxylate transporter (TDT) family.</text>
</comment>
<feature type="transmembrane region" description="Helical" evidence="9">
    <location>
        <begin position="173"/>
        <end position="193"/>
    </location>
</feature>
<proteinExistence type="inferred from homology"/>
<feature type="transmembrane region" description="Helical" evidence="9">
    <location>
        <begin position="283"/>
        <end position="304"/>
    </location>
</feature>
<dbReference type="CDD" id="cd09320">
    <property type="entry name" value="TDT_like_2"/>
    <property type="match status" value="1"/>
</dbReference>
<dbReference type="PANTHER" id="PTHR31686:SF1">
    <property type="entry name" value="SULFITE EFFLUX PUMP SSU1"/>
    <property type="match status" value="1"/>
</dbReference>